<proteinExistence type="predicted"/>
<evidence type="ECO:0000256" key="6">
    <source>
        <dbReference type="ARBA" id="ARBA00023136"/>
    </source>
</evidence>
<reference evidence="10 11" key="1">
    <citation type="journal article" date="2024" name="BMC Genomics">
        <title>De novo assembly and annotation of Popillia japonica's genome with initial clues to its potential as an invasive pest.</title>
        <authorList>
            <person name="Cucini C."/>
            <person name="Boschi S."/>
            <person name="Funari R."/>
            <person name="Cardaioli E."/>
            <person name="Iannotti N."/>
            <person name="Marturano G."/>
            <person name="Paoli F."/>
            <person name="Bruttini M."/>
            <person name="Carapelli A."/>
            <person name="Frati F."/>
            <person name="Nardi F."/>
        </authorList>
    </citation>
    <scope>NUCLEOTIDE SEQUENCE [LARGE SCALE GENOMIC DNA]</scope>
    <source>
        <strain evidence="10">DMR45628</strain>
    </source>
</reference>
<dbReference type="GO" id="GO:0007165">
    <property type="term" value="P:signal transduction"/>
    <property type="evidence" value="ECO:0007669"/>
    <property type="project" value="UniProtKB-KW"/>
</dbReference>
<comment type="subcellular location">
    <subcellularLocation>
        <location evidence="1">Membrane</location>
        <topology evidence="1">Multi-pass membrane protein</topology>
    </subcellularLocation>
</comment>
<gene>
    <name evidence="10" type="ORF">QE152_g9460</name>
</gene>
<dbReference type="GO" id="GO:0005549">
    <property type="term" value="F:odorant binding"/>
    <property type="evidence" value="ECO:0007669"/>
    <property type="project" value="InterPro"/>
</dbReference>
<dbReference type="GO" id="GO:0004984">
    <property type="term" value="F:olfactory receptor activity"/>
    <property type="evidence" value="ECO:0007669"/>
    <property type="project" value="InterPro"/>
</dbReference>
<dbReference type="Pfam" id="PF02949">
    <property type="entry name" value="7tm_6"/>
    <property type="match status" value="1"/>
</dbReference>
<evidence type="ECO:0000256" key="8">
    <source>
        <dbReference type="ARBA" id="ARBA00023224"/>
    </source>
</evidence>
<keyword evidence="11" id="KW-1185">Reference proteome</keyword>
<keyword evidence="4" id="KW-0552">Olfaction</keyword>
<evidence type="ECO:0000256" key="5">
    <source>
        <dbReference type="ARBA" id="ARBA00022989"/>
    </source>
</evidence>
<keyword evidence="8" id="KW-0807">Transducer</keyword>
<dbReference type="EMBL" id="JASPKY010000081">
    <property type="protein sequence ID" value="KAK9738846.1"/>
    <property type="molecule type" value="Genomic_DNA"/>
</dbReference>
<evidence type="ECO:0000256" key="1">
    <source>
        <dbReference type="ARBA" id="ARBA00004141"/>
    </source>
</evidence>
<organism evidence="10 11">
    <name type="scientific">Popillia japonica</name>
    <name type="common">Japanese beetle</name>
    <dbReference type="NCBI Taxonomy" id="7064"/>
    <lineage>
        <taxon>Eukaryota</taxon>
        <taxon>Metazoa</taxon>
        <taxon>Ecdysozoa</taxon>
        <taxon>Arthropoda</taxon>
        <taxon>Hexapoda</taxon>
        <taxon>Insecta</taxon>
        <taxon>Pterygota</taxon>
        <taxon>Neoptera</taxon>
        <taxon>Endopterygota</taxon>
        <taxon>Coleoptera</taxon>
        <taxon>Polyphaga</taxon>
        <taxon>Scarabaeiformia</taxon>
        <taxon>Scarabaeidae</taxon>
        <taxon>Rutelinae</taxon>
        <taxon>Popillia</taxon>
    </lineage>
</organism>
<dbReference type="InterPro" id="IPR004117">
    <property type="entry name" value="7tm6_olfct_rcpt"/>
</dbReference>
<keyword evidence="7 10" id="KW-0675">Receptor</keyword>
<accession>A0AAW1LZ25</accession>
<evidence type="ECO:0000313" key="10">
    <source>
        <dbReference type="EMBL" id="KAK9738846.1"/>
    </source>
</evidence>
<feature type="transmembrane region" description="Helical" evidence="9">
    <location>
        <begin position="38"/>
        <end position="59"/>
    </location>
</feature>
<name>A0AAW1LZ25_POPJA</name>
<sequence>MYYKIEINKIIRIRHDRFWKSLYLDEKLAKSISAIYKVVRTIEVGAFVIGYIIMVLQFLKPTFLEDSPYLFYSWVFVDSLPLEVCTLAFQYCSMLLAMPSILGLDLVFLYICVDLIIQMKLVKFQLQLIIRESTLGDDGLKQIKEIVQHHLVLLS</sequence>
<evidence type="ECO:0000313" key="11">
    <source>
        <dbReference type="Proteomes" id="UP001458880"/>
    </source>
</evidence>
<evidence type="ECO:0000256" key="4">
    <source>
        <dbReference type="ARBA" id="ARBA00022725"/>
    </source>
</evidence>
<dbReference type="Proteomes" id="UP001458880">
    <property type="component" value="Unassembled WGS sequence"/>
</dbReference>
<keyword evidence="2" id="KW-0716">Sensory transduction</keyword>
<dbReference type="GO" id="GO:0016020">
    <property type="term" value="C:membrane"/>
    <property type="evidence" value="ECO:0007669"/>
    <property type="project" value="UniProtKB-SubCell"/>
</dbReference>
<protein>
    <submittedName>
        <fullName evidence="10">7tm Odorant receptor</fullName>
    </submittedName>
</protein>
<keyword evidence="3 9" id="KW-0812">Transmembrane</keyword>
<comment type="caution">
    <text evidence="10">The sequence shown here is derived from an EMBL/GenBank/DDBJ whole genome shotgun (WGS) entry which is preliminary data.</text>
</comment>
<dbReference type="AlphaFoldDB" id="A0AAW1LZ25"/>
<evidence type="ECO:0000256" key="3">
    <source>
        <dbReference type="ARBA" id="ARBA00022692"/>
    </source>
</evidence>
<evidence type="ECO:0000256" key="2">
    <source>
        <dbReference type="ARBA" id="ARBA00022606"/>
    </source>
</evidence>
<feature type="transmembrane region" description="Helical" evidence="9">
    <location>
        <begin position="97"/>
        <end position="117"/>
    </location>
</feature>
<evidence type="ECO:0000256" key="9">
    <source>
        <dbReference type="SAM" id="Phobius"/>
    </source>
</evidence>
<evidence type="ECO:0000256" key="7">
    <source>
        <dbReference type="ARBA" id="ARBA00023170"/>
    </source>
</evidence>
<keyword evidence="5 9" id="KW-1133">Transmembrane helix</keyword>
<keyword evidence="6 9" id="KW-0472">Membrane</keyword>